<accession>A0A2U8E725</accession>
<protein>
    <recommendedName>
        <fullName evidence="5">DUF4134 domain-containing protein</fullName>
    </recommendedName>
</protein>
<reference evidence="3 4" key="1">
    <citation type="journal article" date="2018" name="Syst. Appl. Microbiol.">
        <title>Ereboglobus luteus gen. nov. sp. nov. from cockroach guts, and new insights into the oxygen relationship of the genera Opitutus and Didymococcus (Verrucomicrobia: Opitutaceae).</title>
        <authorList>
            <person name="Tegtmeier D."/>
            <person name="Belitz A."/>
            <person name="Radek R."/>
            <person name="Heimerl T."/>
            <person name="Brune A."/>
        </authorList>
    </citation>
    <scope>NUCLEOTIDE SEQUENCE [LARGE SCALE GENOMIC DNA]</scope>
    <source>
        <strain evidence="3 4">Ho45</strain>
    </source>
</reference>
<dbReference type="AlphaFoldDB" id="A0A2U8E725"/>
<feature type="transmembrane region" description="Helical" evidence="1">
    <location>
        <begin position="50"/>
        <end position="73"/>
    </location>
</feature>
<keyword evidence="1" id="KW-0472">Membrane</keyword>
<feature type="chain" id="PRO_5015918507" description="DUF4134 domain-containing protein" evidence="2">
    <location>
        <begin position="31"/>
        <end position="118"/>
    </location>
</feature>
<evidence type="ECO:0000313" key="3">
    <source>
        <dbReference type="EMBL" id="AWI10641.1"/>
    </source>
</evidence>
<evidence type="ECO:0000256" key="1">
    <source>
        <dbReference type="SAM" id="Phobius"/>
    </source>
</evidence>
<dbReference type="KEGG" id="elut:CKA38_10560"/>
<dbReference type="EMBL" id="CP023004">
    <property type="protein sequence ID" value="AWI10641.1"/>
    <property type="molecule type" value="Genomic_DNA"/>
</dbReference>
<keyword evidence="1" id="KW-0812">Transmembrane</keyword>
<dbReference type="OrthoDB" id="200207at2"/>
<feature type="transmembrane region" description="Helical" evidence="1">
    <location>
        <begin position="85"/>
        <end position="108"/>
    </location>
</feature>
<dbReference type="RefSeq" id="WP_108826542.1">
    <property type="nucleotide sequence ID" value="NZ_CP023004.1"/>
</dbReference>
<keyword evidence="4" id="KW-1185">Reference proteome</keyword>
<name>A0A2U8E725_9BACT</name>
<evidence type="ECO:0000256" key="2">
    <source>
        <dbReference type="SAM" id="SignalP"/>
    </source>
</evidence>
<proteinExistence type="predicted"/>
<organism evidence="3 4">
    <name type="scientific">Ereboglobus luteus</name>
    <dbReference type="NCBI Taxonomy" id="1796921"/>
    <lineage>
        <taxon>Bacteria</taxon>
        <taxon>Pseudomonadati</taxon>
        <taxon>Verrucomicrobiota</taxon>
        <taxon>Opitutia</taxon>
        <taxon>Opitutales</taxon>
        <taxon>Opitutaceae</taxon>
        <taxon>Ereboglobus</taxon>
    </lineage>
</organism>
<keyword evidence="1" id="KW-1133">Transmembrane helix</keyword>
<gene>
    <name evidence="3" type="ORF">CKA38_10560</name>
</gene>
<sequence length="118" mass="12350">MKKLSSKILRAVFALALASLATLMATPAHAAQIMSATVIAQIPTQVKTGFQYGLGILFMIGFIWGVINIWTGADRLKKGDADGKMGIVSGIIIAGAAAIMAALFYIFGMSDGALTPQF</sequence>
<keyword evidence="2" id="KW-0732">Signal</keyword>
<feature type="signal peptide" evidence="2">
    <location>
        <begin position="1"/>
        <end position="30"/>
    </location>
</feature>
<evidence type="ECO:0008006" key="5">
    <source>
        <dbReference type="Google" id="ProtNLM"/>
    </source>
</evidence>
<evidence type="ECO:0000313" key="4">
    <source>
        <dbReference type="Proteomes" id="UP000244896"/>
    </source>
</evidence>
<dbReference type="Proteomes" id="UP000244896">
    <property type="component" value="Chromosome"/>
</dbReference>